<dbReference type="GO" id="GO:1902388">
    <property type="term" value="F:ceramide 1-phosphate transfer activity"/>
    <property type="evidence" value="ECO:0007669"/>
    <property type="project" value="TreeGrafter"/>
</dbReference>
<feature type="region of interest" description="Disordered" evidence="7">
    <location>
        <begin position="275"/>
        <end position="297"/>
    </location>
</feature>
<dbReference type="PANTHER" id="PTHR10219">
    <property type="entry name" value="GLYCOLIPID TRANSFER PROTEIN-RELATED"/>
    <property type="match status" value="1"/>
</dbReference>
<keyword evidence="5" id="KW-0333">Golgi apparatus</keyword>
<dbReference type="PANTHER" id="PTHR10219:SF25">
    <property type="entry name" value="PLECKSTRIN HOMOLOGY DOMAIN-CONTAINING FAMILY A MEMBER 8"/>
    <property type="match status" value="1"/>
</dbReference>
<evidence type="ECO:0000256" key="3">
    <source>
        <dbReference type="ARBA" id="ARBA00016588"/>
    </source>
</evidence>
<dbReference type="EnsemblMetazoa" id="Aqu2.1.26497_001">
    <property type="protein sequence ID" value="Aqu2.1.26497_001"/>
    <property type="gene ID" value="Aqu2.1.26497"/>
</dbReference>
<reference evidence="9" key="2">
    <citation type="submission" date="2017-05" db="UniProtKB">
        <authorList>
            <consortium name="EnsemblMetazoa"/>
        </authorList>
    </citation>
    <scope>IDENTIFICATION</scope>
</reference>
<gene>
    <name evidence="9" type="primary">100635782</name>
</gene>
<dbReference type="Gene3D" id="2.30.29.30">
    <property type="entry name" value="Pleckstrin-homology domain (PH domain)/Phosphotyrosine-binding domain (PTB)"/>
    <property type="match status" value="1"/>
</dbReference>
<dbReference type="GO" id="GO:0016020">
    <property type="term" value="C:membrane"/>
    <property type="evidence" value="ECO:0007669"/>
    <property type="project" value="UniProtKB-SubCell"/>
</dbReference>
<evidence type="ECO:0000256" key="1">
    <source>
        <dbReference type="ARBA" id="ARBA00004170"/>
    </source>
</evidence>
<evidence type="ECO:0000256" key="4">
    <source>
        <dbReference type="ARBA" id="ARBA00022448"/>
    </source>
</evidence>
<keyword evidence="10" id="KW-1185">Reference proteome</keyword>
<dbReference type="KEGG" id="aqu:100635782"/>
<dbReference type="InParanoid" id="A0A1X7UFD0"/>
<proteinExistence type="predicted"/>
<dbReference type="PROSITE" id="PS50003">
    <property type="entry name" value="PH_DOMAIN"/>
    <property type="match status" value="1"/>
</dbReference>
<dbReference type="Pfam" id="PF08718">
    <property type="entry name" value="GLTP"/>
    <property type="match status" value="1"/>
</dbReference>
<dbReference type="OrthoDB" id="1854502at2759"/>
<dbReference type="eggNOG" id="KOG3221">
    <property type="taxonomic scope" value="Eukaryota"/>
</dbReference>
<dbReference type="SMART" id="SM00233">
    <property type="entry name" value="PH"/>
    <property type="match status" value="1"/>
</dbReference>
<dbReference type="Pfam" id="PF00169">
    <property type="entry name" value="PH"/>
    <property type="match status" value="1"/>
</dbReference>
<reference evidence="10" key="1">
    <citation type="journal article" date="2010" name="Nature">
        <title>The Amphimedon queenslandica genome and the evolution of animal complexity.</title>
        <authorList>
            <person name="Srivastava M."/>
            <person name="Simakov O."/>
            <person name="Chapman J."/>
            <person name="Fahey B."/>
            <person name="Gauthier M.E."/>
            <person name="Mitros T."/>
            <person name="Richards G.S."/>
            <person name="Conaco C."/>
            <person name="Dacre M."/>
            <person name="Hellsten U."/>
            <person name="Larroux C."/>
            <person name="Putnam N.H."/>
            <person name="Stanke M."/>
            <person name="Adamska M."/>
            <person name="Darling A."/>
            <person name="Degnan S.M."/>
            <person name="Oakley T.H."/>
            <person name="Plachetzki D.C."/>
            <person name="Zhai Y."/>
            <person name="Adamski M."/>
            <person name="Calcino A."/>
            <person name="Cummins S.F."/>
            <person name="Goodstein D.M."/>
            <person name="Harris C."/>
            <person name="Jackson D.J."/>
            <person name="Leys S.P."/>
            <person name="Shu S."/>
            <person name="Woodcroft B.J."/>
            <person name="Vervoort M."/>
            <person name="Kosik K.S."/>
            <person name="Manning G."/>
            <person name="Degnan B.M."/>
            <person name="Rokhsar D.S."/>
        </authorList>
    </citation>
    <scope>NUCLEOTIDE SEQUENCE [LARGE SCALE GENOMIC DNA]</scope>
</reference>
<dbReference type="FunFam" id="2.30.29.30:FF:000085">
    <property type="entry name" value="Pleckstrin homology domain-containing family A member 8"/>
    <property type="match status" value="1"/>
</dbReference>
<feature type="compositionally biased region" description="Polar residues" evidence="7">
    <location>
        <begin position="188"/>
        <end position="201"/>
    </location>
</feature>
<dbReference type="Proteomes" id="UP000007879">
    <property type="component" value="Unassembled WGS sequence"/>
</dbReference>
<feature type="domain" description="PH" evidence="8">
    <location>
        <begin position="2"/>
        <end position="97"/>
    </location>
</feature>
<dbReference type="InterPro" id="IPR036497">
    <property type="entry name" value="GLTP_sf"/>
</dbReference>
<feature type="compositionally biased region" description="Pro residues" evidence="7">
    <location>
        <begin position="288"/>
        <end position="297"/>
    </location>
</feature>
<dbReference type="GO" id="GO:0005829">
    <property type="term" value="C:cytosol"/>
    <property type="evidence" value="ECO:0007669"/>
    <property type="project" value="TreeGrafter"/>
</dbReference>
<dbReference type="EnsemblMetazoa" id="XM_003388082.3">
    <property type="protein sequence ID" value="XP_003388130.1"/>
    <property type="gene ID" value="LOC100635782"/>
</dbReference>
<evidence type="ECO:0000313" key="10">
    <source>
        <dbReference type="Proteomes" id="UP000007879"/>
    </source>
</evidence>
<dbReference type="InterPro" id="IPR011993">
    <property type="entry name" value="PH-like_dom_sf"/>
</dbReference>
<name>A0A1X7UFD0_AMPQE</name>
<organism evidence="9">
    <name type="scientific">Amphimedon queenslandica</name>
    <name type="common">Sponge</name>
    <dbReference type="NCBI Taxonomy" id="400682"/>
    <lineage>
        <taxon>Eukaryota</taxon>
        <taxon>Metazoa</taxon>
        <taxon>Porifera</taxon>
        <taxon>Demospongiae</taxon>
        <taxon>Heteroscleromorpha</taxon>
        <taxon>Haplosclerida</taxon>
        <taxon>Niphatidae</taxon>
        <taxon>Amphimedon</taxon>
    </lineage>
</organism>
<dbReference type="GO" id="GO:1902387">
    <property type="term" value="F:ceramide 1-phosphate binding"/>
    <property type="evidence" value="ECO:0007669"/>
    <property type="project" value="TreeGrafter"/>
</dbReference>
<feature type="region of interest" description="Disordered" evidence="7">
    <location>
        <begin position="186"/>
        <end position="258"/>
    </location>
</feature>
<dbReference type="SUPFAM" id="SSF110004">
    <property type="entry name" value="Glycolipid transfer protein, GLTP"/>
    <property type="match status" value="1"/>
</dbReference>
<evidence type="ECO:0000256" key="5">
    <source>
        <dbReference type="ARBA" id="ARBA00023034"/>
    </source>
</evidence>
<evidence type="ECO:0000256" key="6">
    <source>
        <dbReference type="ARBA" id="ARBA00023136"/>
    </source>
</evidence>
<evidence type="ECO:0000313" key="9">
    <source>
        <dbReference type="EnsemblMetazoa" id="Aqu2.1.26497_001"/>
    </source>
</evidence>
<dbReference type="AlphaFoldDB" id="A0A1X7UFD0"/>
<keyword evidence="4" id="KW-0813">Transport</keyword>
<dbReference type="Gene3D" id="1.10.3520.10">
    <property type="entry name" value="Glycolipid transfer protein"/>
    <property type="match status" value="1"/>
</dbReference>
<comment type="subcellular location">
    <subcellularLocation>
        <location evidence="2">Golgi apparatus</location>
        <location evidence="2">trans-Golgi network membrane</location>
    </subcellularLocation>
    <subcellularLocation>
        <location evidence="1">Membrane</location>
        <topology evidence="1">Peripheral membrane protein</topology>
    </subcellularLocation>
</comment>
<evidence type="ECO:0000256" key="2">
    <source>
        <dbReference type="ARBA" id="ARBA00004198"/>
    </source>
</evidence>
<sequence length="515" mass="57509">MSTYLEGTLNKWTNYYSGWQPRWFILDGGVLSYYLSSMDVQQGSKGSVKISSCDIIAHHKDNRRIDLVIKNGMHMYLKASSKIERQKWLVAFGSTKQEDLSLERSSLKHGDIIKSRMVDLHVSCQTLVTHIASLKTCLREANSFSDKKLDEVSDALSTTCDEFLNALAECMDLSYSEEQWPEHIKPLSSKQLATPSPTLSRSVKFGRTGSPVVHTSSNSFSADELYLSSSTPPPRPPHPVSPLRNTQDTSSLPFHLQKPQKQIVAQSSASLRDASRSSSELFLTPTSSPVPSPPSSPLPEVATIDYDTFFSKLPHKFVDISLDEDEGIPTDSFLQCCSDLLPFFDALSPTAFAPVKADISGNIEKIRRKYNENPTLYHTLQGIVGHEVNTQTHTVKNSSTDALLWLKRAIEFVQVFIFEVANGEENLGAAASVAYTKSLKQHHNWLVRGIFNLAVKAVPYYADFLKLLGSDGTAEHNQAVLKDMSMFSKSVEKLTTILKQLYELYELDTPPKELY</sequence>
<feature type="compositionally biased region" description="Pro residues" evidence="7">
    <location>
        <begin position="231"/>
        <end position="240"/>
    </location>
</feature>
<dbReference type="InterPro" id="IPR014830">
    <property type="entry name" value="Glycolipid_transfer_prot_dom"/>
</dbReference>
<accession>A0A1X7UFD0</accession>
<feature type="compositionally biased region" description="Polar residues" evidence="7">
    <location>
        <begin position="243"/>
        <end position="252"/>
    </location>
</feature>
<dbReference type="SUPFAM" id="SSF50729">
    <property type="entry name" value="PH domain-like"/>
    <property type="match status" value="1"/>
</dbReference>
<protein>
    <recommendedName>
        <fullName evidence="3">Pleckstrin homology domain-containing family A member 8</fullName>
    </recommendedName>
</protein>
<keyword evidence="6" id="KW-0472">Membrane</keyword>
<evidence type="ECO:0000256" key="7">
    <source>
        <dbReference type="SAM" id="MobiDB-lite"/>
    </source>
</evidence>
<dbReference type="CDD" id="cd01247">
    <property type="entry name" value="PH_FAPP1_FAPP2"/>
    <property type="match status" value="1"/>
</dbReference>
<dbReference type="InterPro" id="IPR001849">
    <property type="entry name" value="PH_domain"/>
</dbReference>
<evidence type="ECO:0000259" key="8">
    <source>
        <dbReference type="PROSITE" id="PS50003"/>
    </source>
</evidence>
<feature type="compositionally biased region" description="Low complexity" evidence="7">
    <location>
        <begin position="275"/>
        <end position="287"/>
    </location>
</feature>
<dbReference type="FunFam" id="1.10.3520.10:FF:000001">
    <property type="entry name" value="Pleckstrin domain-containing family A member 8"/>
    <property type="match status" value="1"/>
</dbReference>
<dbReference type="STRING" id="400682.A0A1X7UFD0"/>
<dbReference type="GO" id="GO:0005794">
    <property type="term" value="C:Golgi apparatus"/>
    <property type="evidence" value="ECO:0007669"/>
    <property type="project" value="UniProtKB-SubCell"/>
</dbReference>